<dbReference type="PANTHER" id="PTHR17630">
    <property type="entry name" value="DIENELACTONE HYDROLASE"/>
    <property type="match status" value="1"/>
</dbReference>
<name>A0A225VIQ6_9STRA</name>
<dbReference type="STRING" id="4795.A0A225VIQ6"/>
<protein>
    <submittedName>
        <fullName evidence="2">Hydrolase</fullName>
    </submittedName>
</protein>
<dbReference type="Proteomes" id="UP000198211">
    <property type="component" value="Unassembled WGS sequence"/>
</dbReference>
<organism evidence="2 3">
    <name type="scientific">Phytophthora megakarya</name>
    <dbReference type="NCBI Taxonomy" id="4795"/>
    <lineage>
        <taxon>Eukaryota</taxon>
        <taxon>Sar</taxon>
        <taxon>Stramenopiles</taxon>
        <taxon>Oomycota</taxon>
        <taxon>Peronosporomycetes</taxon>
        <taxon>Peronosporales</taxon>
        <taxon>Peronosporaceae</taxon>
        <taxon>Phytophthora</taxon>
    </lineage>
</organism>
<dbReference type="EMBL" id="NBNE01004665">
    <property type="protein sequence ID" value="OWZ04994.1"/>
    <property type="molecule type" value="Genomic_DNA"/>
</dbReference>
<dbReference type="AlphaFoldDB" id="A0A225VIQ6"/>
<sequence>MSCCPVNMEPARVKAPATGTIKTFGKTTLFVTGPSKAKAGVLSLPDIFGIDSGRIQQDAEALGKLGYAVVVVDAADGDYKTPDNKTDMPLWLNKYSFDNFAGARIADAIAYLQQEVGVETISSYGYCWGGYLGAAQSASANPVIKGHVSFHPSWNAENTLHGPGSVEKMAERISVPQLLLSAGNDPDFVREGGSVETILKAKADIGAQCDVVDFPDVIHGWVNRGDLEDPTTHAAVMKAWHAAVKFTQAVNPL</sequence>
<dbReference type="Gene3D" id="3.40.50.1820">
    <property type="entry name" value="alpha/beta hydrolase"/>
    <property type="match status" value="1"/>
</dbReference>
<dbReference type="InterPro" id="IPR029058">
    <property type="entry name" value="AB_hydrolase_fold"/>
</dbReference>
<dbReference type="OrthoDB" id="17560at2759"/>
<dbReference type="Pfam" id="PF01738">
    <property type="entry name" value="DLH"/>
    <property type="match status" value="1"/>
</dbReference>
<evidence type="ECO:0000313" key="3">
    <source>
        <dbReference type="Proteomes" id="UP000198211"/>
    </source>
</evidence>
<keyword evidence="2" id="KW-0378">Hydrolase</keyword>
<evidence type="ECO:0000313" key="2">
    <source>
        <dbReference type="EMBL" id="OWZ04994.1"/>
    </source>
</evidence>
<proteinExistence type="predicted"/>
<dbReference type="SUPFAM" id="SSF53474">
    <property type="entry name" value="alpha/beta-Hydrolases"/>
    <property type="match status" value="1"/>
</dbReference>
<comment type="caution">
    <text evidence="2">The sequence shown here is derived from an EMBL/GenBank/DDBJ whole genome shotgun (WGS) entry which is preliminary data.</text>
</comment>
<evidence type="ECO:0000259" key="1">
    <source>
        <dbReference type="Pfam" id="PF01738"/>
    </source>
</evidence>
<reference evidence="3" key="1">
    <citation type="submission" date="2017-03" db="EMBL/GenBank/DDBJ databases">
        <title>Phytopthora megakarya and P. palmivora, two closely related causual agents of cacao black pod achieved similar genome size and gene model numbers by different mechanisms.</title>
        <authorList>
            <person name="Ali S."/>
            <person name="Shao J."/>
            <person name="Larry D.J."/>
            <person name="Kronmiller B."/>
            <person name="Shen D."/>
            <person name="Strem M.D."/>
            <person name="Melnick R.L."/>
            <person name="Guiltinan M.J."/>
            <person name="Tyler B.M."/>
            <person name="Meinhardt L.W."/>
            <person name="Bailey B.A."/>
        </authorList>
    </citation>
    <scope>NUCLEOTIDE SEQUENCE [LARGE SCALE GENOMIC DNA]</scope>
    <source>
        <strain evidence="3">zdho120</strain>
    </source>
</reference>
<keyword evidence="3" id="KW-1185">Reference proteome</keyword>
<gene>
    <name evidence="2" type="ORF">PHMEG_00023000</name>
</gene>
<dbReference type="GO" id="GO:0016787">
    <property type="term" value="F:hydrolase activity"/>
    <property type="evidence" value="ECO:0007669"/>
    <property type="project" value="UniProtKB-KW"/>
</dbReference>
<accession>A0A225VIQ6</accession>
<feature type="domain" description="Dienelactone hydrolase" evidence="1">
    <location>
        <begin position="31"/>
        <end position="248"/>
    </location>
</feature>
<dbReference type="InterPro" id="IPR002925">
    <property type="entry name" value="Dienelactn_hydro"/>
</dbReference>
<dbReference type="PANTHER" id="PTHR17630:SF44">
    <property type="entry name" value="PROTEIN AIM2"/>
    <property type="match status" value="1"/>
</dbReference>